<sequence>MSTIVVPAGHVALVLLEVGNSSFYLEIPIAKINSLCLKPRKYLLYIGSCVLGVDGILARVRDDVEINTDGGLDDQGIYYYVVAEDIDLASAIDPDVIKARTHSGTPSEPGTGGDSFRHGLDERDFLCLWTGLPPQYAEGIHILPHHLGSNWFRVIIDNRPCLDREDVKTLNDVDDIRNGFLANRFIHTEFELWQVAILKTPNHILTTDDVPPRHNRDLAEDVDYPPDGTRFTLQWLVDAPAVVTALQIVPNNNDAAFKKRTRKPKPSALLLHYNYGAAAVKHWGKGIDVLRKRVKPPRPSIPVAAPAPGPSKGSASKTGAAHGRSRARAGAGHARPTAEAGMSVEPEGEAEWDEDDVMLFFWANTPAARERLRQQDEENTQRMERWREGVPQGSV</sequence>
<proteinExistence type="predicted"/>
<reference evidence="3" key="2">
    <citation type="submission" date="2015-01" db="EMBL/GenBank/DDBJ databases">
        <title>Evolutionary Origins and Diversification of the Mycorrhizal Mutualists.</title>
        <authorList>
            <consortium name="DOE Joint Genome Institute"/>
            <consortium name="Mycorrhizal Genomics Consortium"/>
            <person name="Kohler A."/>
            <person name="Kuo A."/>
            <person name="Nagy L.G."/>
            <person name="Floudas D."/>
            <person name="Copeland A."/>
            <person name="Barry K.W."/>
            <person name="Cichocki N."/>
            <person name="Veneault-Fourrey C."/>
            <person name="LaButti K."/>
            <person name="Lindquist E.A."/>
            <person name="Lipzen A."/>
            <person name="Lundell T."/>
            <person name="Morin E."/>
            <person name="Murat C."/>
            <person name="Riley R."/>
            <person name="Ohm R."/>
            <person name="Sun H."/>
            <person name="Tunlid A."/>
            <person name="Henrissat B."/>
            <person name="Grigoriev I.V."/>
            <person name="Hibbett D.S."/>
            <person name="Martin F."/>
        </authorList>
    </citation>
    <scope>NUCLEOTIDE SEQUENCE [LARGE SCALE GENOMIC DNA]</scope>
    <source>
        <strain evidence="3">h7</strain>
    </source>
</reference>
<name>A0A0C3BX75_HEBCY</name>
<feature type="compositionally biased region" description="Low complexity" evidence="1">
    <location>
        <begin position="310"/>
        <end position="335"/>
    </location>
</feature>
<dbReference type="HOGENOM" id="CLU_052992_0_0_1"/>
<protein>
    <recommendedName>
        <fullName evidence="4">HNH nuclease domain-containing protein</fullName>
    </recommendedName>
</protein>
<feature type="region of interest" description="Disordered" evidence="1">
    <location>
        <begin position="371"/>
        <end position="395"/>
    </location>
</feature>
<dbReference type="AlphaFoldDB" id="A0A0C3BX75"/>
<evidence type="ECO:0008006" key="4">
    <source>
        <dbReference type="Google" id="ProtNLM"/>
    </source>
</evidence>
<accession>A0A0C3BX75</accession>
<reference evidence="2 3" key="1">
    <citation type="submission" date="2014-04" db="EMBL/GenBank/DDBJ databases">
        <authorList>
            <consortium name="DOE Joint Genome Institute"/>
            <person name="Kuo A."/>
            <person name="Gay G."/>
            <person name="Dore J."/>
            <person name="Kohler A."/>
            <person name="Nagy L.G."/>
            <person name="Floudas D."/>
            <person name="Copeland A."/>
            <person name="Barry K.W."/>
            <person name="Cichocki N."/>
            <person name="Veneault-Fourrey C."/>
            <person name="LaButti K."/>
            <person name="Lindquist E.A."/>
            <person name="Lipzen A."/>
            <person name="Lundell T."/>
            <person name="Morin E."/>
            <person name="Murat C."/>
            <person name="Sun H."/>
            <person name="Tunlid A."/>
            <person name="Henrissat B."/>
            <person name="Grigoriev I.V."/>
            <person name="Hibbett D.S."/>
            <person name="Martin F."/>
            <person name="Nordberg H.P."/>
            <person name="Cantor M.N."/>
            <person name="Hua S.X."/>
        </authorList>
    </citation>
    <scope>NUCLEOTIDE SEQUENCE [LARGE SCALE GENOMIC DNA]</scope>
    <source>
        <strain evidence="3">h7</strain>
    </source>
</reference>
<dbReference type="EMBL" id="KN831809">
    <property type="protein sequence ID" value="KIM36071.1"/>
    <property type="molecule type" value="Genomic_DNA"/>
</dbReference>
<evidence type="ECO:0000313" key="3">
    <source>
        <dbReference type="Proteomes" id="UP000053424"/>
    </source>
</evidence>
<keyword evidence="3" id="KW-1185">Reference proteome</keyword>
<organism evidence="2 3">
    <name type="scientific">Hebeloma cylindrosporum</name>
    <dbReference type="NCBI Taxonomy" id="76867"/>
    <lineage>
        <taxon>Eukaryota</taxon>
        <taxon>Fungi</taxon>
        <taxon>Dikarya</taxon>
        <taxon>Basidiomycota</taxon>
        <taxon>Agaricomycotina</taxon>
        <taxon>Agaricomycetes</taxon>
        <taxon>Agaricomycetidae</taxon>
        <taxon>Agaricales</taxon>
        <taxon>Agaricineae</taxon>
        <taxon>Hymenogastraceae</taxon>
        <taxon>Hebeloma</taxon>
    </lineage>
</organism>
<feature type="compositionally biased region" description="Basic and acidic residues" evidence="1">
    <location>
        <begin position="371"/>
        <end position="388"/>
    </location>
</feature>
<gene>
    <name evidence="2" type="ORF">M413DRAFT_78713</name>
</gene>
<dbReference type="OrthoDB" id="3267100at2759"/>
<feature type="region of interest" description="Disordered" evidence="1">
    <location>
        <begin position="294"/>
        <end position="349"/>
    </location>
</feature>
<evidence type="ECO:0000313" key="2">
    <source>
        <dbReference type="EMBL" id="KIM36071.1"/>
    </source>
</evidence>
<feature type="compositionally biased region" description="Pro residues" evidence="1">
    <location>
        <begin position="297"/>
        <end position="309"/>
    </location>
</feature>
<evidence type="ECO:0000256" key="1">
    <source>
        <dbReference type="SAM" id="MobiDB-lite"/>
    </source>
</evidence>
<dbReference type="Proteomes" id="UP000053424">
    <property type="component" value="Unassembled WGS sequence"/>
</dbReference>